<dbReference type="SUPFAM" id="SSF48452">
    <property type="entry name" value="TPR-like"/>
    <property type="match status" value="1"/>
</dbReference>
<dbReference type="Proteomes" id="UP000050509">
    <property type="component" value="Unassembled WGS sequence"/>
</dbReference>
<dbReference type="InterPro" id="IPR011990">
    <property type="entry name" value="TPR-like_helical_dom_sf"/>
</dbReference>
<feature type="domain" description="MalT-like TPR region" evidence="1">
    <location>
        <begin position="3"/>
        <end position="176"/>
    </location>
</feature>
<dbReference type="AlphaFoldDB" id="A0A0P9HC88"/>
<dbReference type="EMBL" id="LJCR01000662">
    <property type="protein sequence ID" value="KPV52090.1"/>
    <property type="molecule type" value="Genomic_DNA"/>
</dbReference>
<evidence type="ECO:0000313" key="2">
    <source>
        <dbReference type="EMBL" id="KPV52090.1"/>
    </source>
</evidence>
<dbReference type="Gene3D" id="1.25.40.10">
    <property type="entry name" value="Tetratricopeptide repeat domain"/>
    <property type="match status" value="1"/>
</dbReference>
<keyword evidence="3" id="KW-1185">Reference proteome</keyword>
<comment type="caution">
    <text evidence="2">The sequence shown here is derived from an EMBL/GenBank/DDBJ whole genome shotgun (WGS) entry which is preliminary data.</text>
</comment>
<accession>A0A0P9HC88</accession>
<protein>
    <recommendedName>
        <fullName evidence="1">MalT-like TPR region domain-containing protein</fullName>
    </recommendedName>
</protein>
<proteinExistence type="predicted"/>
<sequence length="201" mass="21810">TQVRVCLARGDRALAEHALRDCAQRTREHPAAAQIAARLNAAHALLDIAAGRGAAAARWAATLDPYREREPWFLCEWEYLILARAWLAQADGQPALVEQALGLLEPMLADAEARDRVDSVLRILVVRAGALQLFARPEEALATLGRALVLAAPEGYVRLFLDEGQPMAALLRIAHSRGIAPDYCARLLDVFGTLSASSSAR</sequence>
<dbReference type="InterPro" id="IPR041617">
    <property type="entry name" value="TPR_MalT"/>
</dbReference>
<reference evidence="2 3" key="1">
    <citation type="submission" date="2015-09" db="EMBL/GenBank/DDBJ databases">
        <title>Draft genome sequence of Kouleothrix aurantiaca JCM 19913.</title>
        <authorList>
            <person name="Hemp J."/>
        </authorList>
    </citation>
    <scope>NUCLEOTIDE SEQUENCE [LARGE SCALE GENOMIC DNA]</scope>
    <source>
        <strain evidence="2 3">COM-B</strain>
    </source>
</reference>
<evidence type="ECO:0000313" key="3">
    <source>
        <dbReference type="Proteomes" id="UP000050509"/>
    </source>
</evidence>
<dbReference type="Pfam" id="PF17874">
    <property type="entry name" value="TPR_MalT"/>
    <property type="match status" value="1"/>
</dbReference>
<gene>
    <name evidence="2" type="ORF">SE17_17505</name>
</gene>
<organism evidence="2 3">
    <name type="scientific">Kouleothrix aurantiaca</name>
    <dbReference type="NCBI Taxonomy" id="186479"/>
    <lineage>
        <taxon>Bacteria</taxon>
        <taxon>Bacillati</taxon>
        <taxon>Chloroflexota</taxon>
        <taxon>Chloroflexia</taxon>
        <taxon>Chloroflexales</taxon>
        <taxon>Roseiflexineae</taxon>
        <taxon>Roseiflexaceae</taxon>
        <taxon>Kouleothrix</taxon>
    </lineage>
</organism>
<name>A0A0P9HC88_9CHLR</name>
<feature type="non-terminal residue" evidence="2">
    <location>
        <position position="1"/>
    </location>
</feature>
<evidence type="ECO:0000259" key="1">
    <source>
        <dbReference type="Pfam" id="PF17874"/>
    </source>
</evidence>